<dbReference type="AlphaFoldDB" id="A0A9W6X4S1"/>
<dbReference type="Gene3D" id="2.60.120.330">
    <property type="entry name" value="B-lactam Antibiotic, Isopenicillin N Synthase, Chain"/>
    <property type="match status" value="1"/>
</dbReference>
<dbReference type="InterPro" id="IPR044861">
    <property type="entry name" value="IPNS-like_FE2OG_OXY"/>
</dbReference>
<dbReference type="InterPro" id="IPR005123">
    <property type="entry name" value="Oxoglu/Fe-dep_dioxygenase_dom"/>
</dbReference>
<evidence type="ECO:0000256" key="1">
    <source>
        <dbReference type="SAM" id="MobiDB-lite"/>
    </source>
</evidence>
<feature type="region of interest" description="Disordered" evidence="1">
    <location>
        <begin position="40"/>
        <end position="66"/>
    </location>
</feature>
<dbReference type="EMBL" id="BSXT01000600">
    <property type="protein sequence ID" value="GMF30657.1"/>
    <property type="molecule type" value="Genomic_DNA"/>
</dbReference>
<dbReference type="Pfam" id="PF03171">
    <property type="entry name" value="2OG-FeII_Oxy"/>
    <property type="match status" value="1"/>
</dbReference>
<dbReference type="Proteomes" id="UP001165121">
    <property type="component" value="Unassembled WGS sequence"/>
</dbReference>
<dbReference type="SUPFAM" id="SSF51197">
    <property type="entry name" value="Clavaminate synthase-like"/>
    <property type="match status" value="1"/>
</dbReference>
<reference evidence="3" key="1">
    <citation type="submission" date="2023-04" db="EMBL/GenBank/DDBJ databases">
        <title>Phytophthora fragariaefolia NBRC 109709.</title>
        <authorList>
            <person name="Ichikawa N."/>
            <person name="Sato H."/>
            <person name="Tonouchi N."/>
        </authorList>
    </citation>
    <scope>NUCLEOTIDE SEQUENCE</scope>
    <source>
        <strain evidence="3">NBRC 109709</strain>
    </source>
</reference>
<dbReference type="PROSITE" id="PS51471">
    <property type="entry name" value="FE2OG_OXY"/>
    <property type="match status" value="1"/>
</dbReference>
<name>A0A9W6X4S1_9STRA</name>
<sequence>MVNFPSKLKWSPQWTPYLRCTNHSRASADSPPAAVILRQSSMGQSSSKGPASAGLPAPTPAPAPAVNTNTSARLSALSKRPPLLCTFHYETQLFTRQIQLPLLYERPPPGTLGTKLMDLELELREQLQLPPGSSVFAVVPADELYSPPYPLAMINTVAVGLYDHVEDAPIPVLHFVLVVRSMALLKQPLPVGNAYESPFFAVNAATLADQTNSVARTLARRRIVQNMQTYGFARLEVTPEQAKIPQLAFERVRKWLAEQLRLPKEKRWIDYVDVSQTGEKRAGDGNEEDNPSDSLSATHPVVSRGRRVGFSSDRNREYMQLRLPIAASGTPWPPVYFQDSEENEEFANELLVLLELLDDLGRICMAAVCEVLNLDERWLFEELLDDKTRPSKEYEGPRDTSYQYGASVLRIYNYRNKATNSQTPAEVDPNDHSCGVHADLGLVTVSPPATVPGLQMWNLERMLWADVEESATPMQFSVFAGETLGLLTHGVISAPLHRVPPICVEAEAERRMSMPYFLRAKPEACLNPNAPFTEQITCRDFMENILFKKRPWRRENSTNPAPPDY</sequence>
<dbReference type="InterPro" id="IPR027443">
    <property type="entry name" value="IPNS-like_sf"/>
</dbReference>
<gene>
    <name evidence="3" type="ORF">Pfra01_000682400</name>
</gene>
<dbReference type="PANTHER" id="PTHR47990">
    <property type="entry name" value="2-OXOGLUTARATE (2OG) AND FE(II)-DEPENDENT OXYGENASE SUPERFAMILY PROTEIN-RELATED"/>
    <property type="match status" value="1"/>
</dbReference>
<feature type="compositionally biased region" description="Polar residues" evidence="1">
    <location>
        <begin position="40"/>
        <end position="49"/>
    </location>
</feature>
<evidence type="ECO:0000313" key="3">
    <source>
        <dbReference type="EMBL" id="GMF30657.1"/>
    </source>
</evidence>
<dbReference type="InterPro" id="IPR050231">
    <property type="entry name" value="Iron_ascorbate_oxido_reductase"/>
</dbReference>
<proteinExistence type="predicted"/>
<feature type="region of interest" description="Disordered" evidence="1">
    <location>
        <begin position="279"/>
        <end position="299"/>
    </location>
</feature>
<protein>
    <submittedName>
        <fullName evidence="3">Unnamed protein product</fullName>
    </submittedName>
</protein>
<comment type="caution">
    <text evidence="3">The sequence shown here is derived from an EMBL/GenBank/DDBJ whole genome shotgun (WGS) entry which is preliminary data.</text>
</comment>
<keyword evidence="4" id="KW-1185">Reference proteome</keyword>
<organism evidence="3 4">
    <name type="scientific">Phytophthora fragariaefolia</name>
    <dbReference type="NCBI Taxonomy" id="1490495"/>
    <lineage>
        <taxon>Eukaryota</taxon>
        <taxon>Sar</taxon>
        <taxon>Stramenopiles</taxon>
        <taxon>Oomycota</taxon>
        <taxon>Peronosporomycetes</taxon>
        <taxon>Peronosporales</taxon>
        <taxon>Peronosporaceae</taxon>
        <taxon>Phytophthora</taxon>
    </lineage>
</organism>
<evidence type="ECO:0000313" key="4">
    <source>
        <dbReference type="Proteomes" id="UP001165121"/>
    </source>
</evidence>
<dbReference type="OrthoDB" id="420380at2759"/>
<accession>A0A9W6X4S1</accession>
<feature type="domain" description="Fe2OG dioxygenase" evidence="2">
    <location>
        <begin position="405"/>
        <end position="520"/>
    </location>
</feature>
<evidence type="ECO:0000259" key="2">
    <source>
        <dbReference type="PROSITE" id="PS51471"/>
    </source>
</evidence>